<keyword evidence="1" id="KW-1133">Transmembrane helix</keyword>
<feature type="transmembrane region" description="Helical" evidence="1">
    <location>
        <begin position="7"/>
        <end position="30"/>
    </location>
</feature>
<sequence length="56" mass="6526">MMEYKMFCMPLLSLAIKCIYVISSPIFIIASHGLELFSWKKIKEKCFPLVATWLVL</sequence>
<organism evidence="2">
    <name type="scientific">Rhizophora mucronata</name>
    <name type="common">Asiatic mangrove</name>
    <dbReference type="NCBI Taxonomy" id="61149"/>
    <lineage>
        <taxon>Eukaryota</taxon>
        <taxon>Viridiplantae</taxon>
        <taxon>Streptophyta</taxon>
        <taxon>Embryophyta</taxon>
        <taxon>Tracheophyta</taxon>
        <taxon>Spermatophyta</taxon>
        <taxon>Magnoliopsida</taxon>
        <taxon>eudicotyledons</taxon>
        <taxon>Gunneridae</taxon>
        <taxon>Pentapetalae</taxon>
        <taxon>rosids</taxon>
        <taxon>fabids</taxon>
        <taxon>Malpighiales</taxon>
        <taxon>Rhizophoraceae</taxon>
        <taxon>Rhizophora</taxon>
    </lineage>
</organism>
<name>A0A2P2QNX3_RHIMU</name>
<keyword evidence="1" id="KW-0812">Transmembrane</keyword>
<accession>A0A2P2QNX3</accession>
<proteinExistence type="predicted"/>
<evidence type="ECO:0000256" key="1">
    <source>
        <dbReference type="SAM" id="Phobius"/>
    </source>
</evidence>
<reference evidence="2" key="1">
    <citation type="submission" date="2018-02" db="EMBL/GenBank/DDBJ databases">
        <title>Rhizophora mucronata_Transcriptome.</title>
        <authorList>
            <person name="Meera S.P."/>
            <person name="Sreeshan A."/>
            <person name="Augustine A."/>
        </authorList>
    </citation>
    <scope>NUCLEOTIDE SEQUENCE</scope>
    <source>
        <tissue evidence="2">Leaf</tissue>
    </source>
</reference>
<evidence type="ECO:0000313" key="2">
    <source>
        <dbReference type="EMBL" id="MBX68716.1"/>
    </source>
</evidence>
<protein>
    <submittedName>
        <fullName evidence="2">Uncharacterized protein</fullName>
    </submittedName>
</protein>
<keyword evidence="1" id="KW-0472">Membrane</keyword>
<dbReference type="AlphaFoldDB" id="A0A2P2QNX3"/>
<dbReference type="EMBL" id="GGEC01088232">
    <property type="protein sequence ID" value="MBX68716.1"/>
    <property type="molecule type" value="Transcribed_RNA"/>
</dbReference>